<dbReference type="InterPro" id="IPR011050">
    <property type="entry name" value="Pectin_lyase_fold/virulence"/>
</dbReference>
<evidence type="ECO:0000313" key="1">
    <source>
        <dbReference type="EMBL" id="KIR23149.1"/>
    </source>
</evidence>
<dbReference type="SUPFAM" id="SSF51126">
    <property type="entry name" value="Pectin lyase-like"/>
    <property type="match status" value="1"/>
</dbReference>
<name>A0A0D0TML8_PSEFL</name>
<reference evidence="1 2" key="1">
    <citation type="submission" date="2015-01" db="EMBL/GenBank/DDBJ databases">
        <title>Genome sequence of the beneficial rhizobacterium Pseudomonas fluorescens 2-79.</title>
        <authorList>
            <person name="Thuermer A."/>
            <person name="Daniel R."/>
        </authorList>
    </citation>
    <scope>NUCLEOTIDE SEQUENCE [LARGE SCALE GENOMIC DNA]</scope>
    <source>
        <strain evidence="1 2">2-79</strain>
    </source>
</reference>
<dbReference type="RefSeq" id="WP_043047428.1">
    <property type="nucleotide sequence ID" value="NZ_JXCQ01000008.1"/>
</dbReference>
<accession>A0A0D0TML8</accession>
<gene>
    <name evidence="1" type="ORF">PFLU3_13020</name>
</gene>
<dbReference type="Proteomes" id="UP000032210">
    <property type="component" value="Unassembled WGS sequence"/>
</dbReference>
<evidence type="ECO:0000313" key="2">
    <source>
        <dbReference type="Proteomes" id="UP000032210"/>
    </source>
</evidence>
<organism evidence="1 2">
    <name type="scientific">Pseudomonas fluorescens</name>
    <dbReference type="NCBI Taxonomy" id="294"/>
    <lineage>
        <taxon>Bacteria</taxon>
        <taxon>Pseudomonadati</taxon>
        <taxon>Pseudomonadota</taxon>
        <taxon>Gammaproteobacteria</taxon>
        <taxon>Pseudomonadales</taxon>
        <taxon>Pseudomonadaceae</taxon>
        <taxon>Pseudomonas</taxon>
    </lineage>
</organism>
<comment type="caution">
    <text evidence="1">The sequence shown here is derived from an EMBL/GenBank/DDBJ whole genome shotgun (WGS) entry which is preliminary data.</text>
</comment>
<sequence length="559" mass="59534">MTEISNTNVNAISIYDPSFNFAVEDFRLNDGDTDSDVIRAALSWISSNVPEGQGSRLYLETGRTYVYDRTAEIDYINNLLIDLNGATLMRADASVTTAKLAADTSVNANSIMLDFIPTSWHIGDTLTAFTGPNDIDTSRNPMRISAIDIETNTVSLDAGFGAFGTTTDVIPAGAWIGKSFQCFLGSPSTEEGGKLRPGVNYNIQIINGAIDGNSTNQLNNSWRFAMEIYMNGRSSGIRGVRFFNTIGECIVGHGLRIESCEFRNLSGSAFHTSRHDDTEASGSASWFINNYVEGVCLAGNLANGHSEGAVTFSWGAGRLIVTGNEFRNGNESVLGGFGPSAGESMPDKWIIFSNNIANSFNGLFWGLFPPIEGVVISNNILVDCKDNSSDLNKLLNSATSTVGGNVAVGDTVLGGSLRATNAVFGVEPTGTIGQVKLWARGRKLRTNYSSLSDCTAVVEANTAIMALISADTTGSVLGYYSASGAPAGSFFIQWLPAQKKLQLLGNEPGAWVEFTTPVSLPAQVNMTLRTFVDNTAARAAGLKVGDLYKLSTGAVFSVI</sequence>
<dbReference type="PATRIC" id="fig|294.125.peg.1338"/>
<dbReference type="AlphaFoldDB" id="A0A0D0TML8"/>
<protein>
    <submittedName>
        <fullName evidence="1">Uncharacterized protein</fullName>
    </submittedName>
</protein>
<proteinExistence type="predicted"/>
<dbReference type="EMBL" id="JXCQ01000008">
    <property type="protein sequence ID" value="KIR23149.1"/>
    <property type="molecule type" value="Genomic_DNA"/>
</dbReference>